<evidence type="ECO:0000313" key="2">
    <source>
        <dbReference type="Proteomes" id="UP000216024"/>
    </source>
</evidence>
<name>A0A267MP84_9FIRM</name>
<protein>
    <submittedName>
        <fullName evidence="1">Phage capsid protein</fullName>
    </submittedName>
</protein>
<reference evidence="1 2" key="1">
    <citation type="submission" date="2017-06" db="EMBL/GenBank/DDBJ databases">
        <title>Draft genome sequence of anaerobic fermentative bacterium Anaeromicrobium sediminis DY2726D isolated from West Pacific Ocean sediments.</title>
        <authorList>
            <person name="Zeng X."/>
        </authorList>
    </citation>
    <scope>NUCLEOTIDE SEQUENCE [LARGE SCALE GENOMIC DNA]</scope>
    <source>
        <strain evidence="1 2">DY2726D</strain>
    </source>
</reference>
<evidence type="ECO:0000313" key="1">
    <source>
        <dbReference type="EMBL" id="PAB61424.1"/>
    </source>
</evidence>
<dbReference type="OrthoDB" id="47969at2"/>
<gene>
    <name evidence="1" type="ORF">CCE28_02515</name>
</gene>
<dbReference type="InterPro" id="IPR005564">
    <property type="entry name" value="Major_capsid_GpE"/>
</dbReference>
<accession>A0A267MP84</accession>
<dbReference type="AlphaFoldDB" id="A0A267MP84"/>
<sequence>MLFNINLQLFAGEGLSIYQIVTPKEIAVYYSEDTSNKIPYLGMTLFPADKQLGLDLKWIKGSKGLPVALKPSAFDVETTLRDRIGFDELETEMPFFKEGTLIKEKDRQELNKILASGNQAYIDMITKKIFDDVTGLIDGAEVQGERMIMQLLANGTIAIRANKVNYEYDYKFPIEHKETLLGTDAWSDAENSDPVSDIEAWQDKIEEDTGEKPSRAICTKKTWNYIKANKKIRLDMNPIGGQNIIMTDKLLEDYLENKLGLKIARYNKKYKTEAGVSTQFFPDNTFTLIPDGNLGTFYYGTTPEESDLMSGQNAAEVQIVNTGVAITTQKKVDPVNVFTKVSAVMLPSFESIDSVFIANVA</sequence>
<dbReference type="Pfam" id="PF03864">
    <property type="entry name" value="Phage_cap_E"/>
    <property type="match status" value="1"/>
</dbReference>
<dbReference type="InterPro" id="IPR053738">
    <property type="entry name" value="Lambda_capsid_assembly"/>
</dbReference>
<organism evidence="1 2">
    <name type="scientific">Anaeromicrobium sediminis</name>
    <dbReference type="NCBI Taxonomy" id="1478221"/>
    <lineage>
        <taxon>Bacteria</taxon>
        <taxon>Bacillati</taxon>
        <taxon>Bacillota</taxon>
        <taxon>Clostridia</taxon>
        <taxon>Peptostreptococcales</taxon>
        <taxon>Thermotaleaceae</taxon>
        <taxon>Anaeromicrobium</taxon>
    </lineage>
</organism>
<dbReference type="EMBL" id="NIBG01000001">
    <property type="protein sequence ID" value="PAB61424.1"/>
    <property type="molecule type" value="Genomic_DNA"/>
</dbReference>
<comment type="caution">
    <text evidence="1">The sequence shown here is derived from an EMBL/GenBank/DDBJ whole genome shotgun (WGS) entry which is preliminary data.</text>
</comment>
<proteinExistence type="predicted"/>
<dbReference type="Proteomes" id="UP000216024">
    <property type="component" value="Unassembled WGS sequence"/>
</dbReference>
<dbReference type="Gene3D" id="3.90.1690.10">
    <property type="entry name" value="phage-related protein like domain"/>
    <property type="match status" value="1"/>
</dbReference>
<keyword evidence="2" id="KW-1185">Reference proteome</keyword>